<protein>
    <recommendedName>
        <fullName evidence="3">DUF177 domain-containing protein</fullName>
    </recommendedName>
</protein>
<dbReference type="AlphaFoldDB" id="A0A4R3K9T4"/>
<accession>A0A4R3K9T4</accession>
<dbReference type="OrthoDB" id="9790372at2"/>
<proteinExistence type="predicted"/>
<dbReference type="PANTHER" id="PTHR34374:SF1">
    <property type="entry name" value="LARGE RIBOSOMAL RNA SUBUNIT ACCUMULATION PROTEIN YCED HOMOLOG 1, CHLOROPLASTIC"/>
    <property type="match status" value="1"/>
</dbReference>
<dbReference type="Pfam" id="PF02620">
    <property type="entry name" value="YceD"/>
    <property type="match status" value="1"/>
</dbReference>
<dbReference type="InterPro" id="IPR003772">
    <property type="entry name" value="YceD"/>
</dbReference>
<evidence type="ECO:0000313" key="2">
    <source>
        <dbReference type="Proteomes" id="UP000295188"/>
    </source>
</evidence>
<evidence type="ECO:0000313" key="1">
    <source>
        <dbReference type="EMBL" id="TCS79665.1"/>
    </source>
</evidence>
<name>A0A4R3K9T4_9FIRM</name>
<dbReference type="PANTHER" id="PTHR34374">
    <property type="entry name" value="LARGE RIBOSOMAL RNA SUBUNIT ACCUMULATION PROTEIN YCED HOMOLOG 1, CHLOROPLASTIC"/>
    <property type="match status" value="1"/>
</dbReference>
<gene>
    <name evidence="1" type="ORF">EDC37_10681</name>
</gene>
<reference evidence="1 2" key="1">
    <citation type="submission" date="2019-03" db="EMBL/GenBank/DDBJ databases">
        <title>Genomic Encyclopedia of Type Strains, Phase IV (KMG-IV): sequencing the most valuable type-strain genomes for metagenomic binning, comparative biology and taxonomic classification.</title>
        <authorList>
            <person name="Goeker M."/>
        </authorList>
    </citation>
    <scope>NUCLEOTIDE SEQUENCE [LARGE SCALE GENOMIC DNA]</scope>
    <source>
        <strain evidence="1 2">DSM 20467</strain>
    </source>
</reference>
<dbReference type="Proteomes" id="UP000295188">
    <property type="component" value="Unassembled WGS sequence"/>
</dbReference>
<keyword evidence="2" id="KW-1185">Reference proteome</keyword>
<comment type="caution">
    <text evidence="1">The sequence shown here is derived from an EMBL/GenBank/DDBJ whole genome shotgun (WGS) entry which is preliminary data.</text>
</comment>
<organism evidence="1 2">
    <name type="scientific">Pectinatus cerevisiiphilus</name>
    <dbReference type="NCBI Taxonomy" id="86956"/>
    <lineage>
        <taxon>Bacteria</taxon>
        <taxon>Bacillati</taxon>
        <taxon>Bacillota</taxon>
        <taxon>Negativicutes</taxon>
        <taxon>Selenomonadales</taxon>
        <taxon>Selenomonadaceae</taxon>
        <taxon>Pectinatus</taxon>
    </lineage>
</organism>
<evidence type="ECO:0008006" key="3">
    <source>
        <dbReference type="Google" id="ProtNLM"/>
    </source>
</evidence>
<sequence>MMKIKLSDVNNASGGKYKFAFVMPAGEFDFPTDNYRIDGTIKVNGTIENTGAGYHVEGSINCHRCFICDRCLENAAEDQLHTFDEVYETEDSTVQDADAVGSDSIDIADLVRDIIIAGQPISNICKPDCKGLCPKCGINLNKSECDCDRTVIDVRLAVLKNLLKKN</sequence>
<dbReference type="RefSeq" id="WP_132548716.1">
    <property type="nucleotide sequence ID" value="NZ_SMAA01000006.1"/>
</dbReference>
<dbReference type="EMBL" id="SMAA01000006">
    <property type="protein sequence ID" value="TCS79665.1"/>
    <property type="molecule type" value="Genomic_DNA"/>
</dbReference>